<proteinExistence type="inferred from homology"/>
<feature type="region of interest" description="Disordered" evidence="11">
    <location>
        <begin position="369"/>
        <end position="441"/>
    </location>
</feature>
<evidence type="ECO:0000256" key="1">
    <source>
        <dbReference type="ARBA" id="ARBA00004604"/>
    </source>
</evidence>
<dbReference type="EMBL" id="KV722365">
    <property type="protein sequence ID" value="OCH92675.1"/>
    <property type="molecule type" value="Genomic_DNA"/>
</dbReference>
<dbReference type="Pfam" id="PF06102">
    <property type="entry name" value="RRP36"/>
    <property type="match status" value="1"/>
</dbReference>
<dbReference type="AlphaFoldDB" id="A0A8E2B2J8"/>
<sequence>MPRRPRPTSRRPPQDALPSKVETESRTSKRLPHAKSSRGSVASRAPPQLKGPFDDDESELGSDGSHATDDEDEDDEDSRADFDDSEASAEEEEEEVDVDAPRIAQWVDEEDVDGAYVDESETSSANDEEEGPEPATSLQSDLAALPFGALRKAQRALAKASAADGSDDEDEHASREGEDDDSGPDETTWSAGLKGKEREKGDAGKLKEIPKRKHKHAPVEMTSKRPVPRKKLEAEENKPVPRDPRFLPLAGEFSAQRFKSQYGFLADMHRDELKMLRENLKRARKLLVNSPRDLRPEREAEVERLERAVKRAESLVNKDKREKIEQDALSNLAQQEREKRKQGKNPWFMKESDKKDILLRAKYDALAAEGGKRAVKKAIEKKQKKVSQKEKKRRPFASGPSREDRSRNREAAASGKRPHSGFGGGEGDRPTKRPRTGPPRS</sequence>
<feature type="compositionally biased region" description="Acidic residues" evidence="11">
    <location>
        <begin position="69"/>
        <end position="98"/>
    </location>
</feature>
<evidence type="ECO:0000256" key="11">
    <source>
        <dbReference type="SAM" id="MobiDB-lite"/>
    </source>
</evidence>
<keyword evidence="13" id="KW-1185">Reference proteome</keyword>
<evidence type="ECO:0000256" key="3">
    <source>
        <dbReference type="ARBA" id="ARBA00022517"/>
    </source>
</evidence>
<keyword evidence="5 10" id="KW-0175">Coiled coil</keyword>
<evidence type="ECO:0000256" key="2">
    <source>
        <dbReference type="ARBA" id="ARBA00009418"/>
    </source>
</evidence>
<evidence type="ECO:0000313" key="12">
    <source>
        <dbReference type="EMBL" id="OCH92675.1"/>
    </source>
</evidence>
<dbReference type="OrthoDB" id="448446at2759"/>
<dbReference type="GO" id="GO:0030686">
    <property type="term" value="C:90S preribosome"/>
    <property type="evidence" value="ECO:0007669"/>
    <property type="project" value="TreeGrafter"/>
</dbReference>
<evidence type="ECO:0000313" key="13">
    <source>
        <dbReference type="Proteomes" id="UP000250043"/>
    </source>
</evidence>
<feature type="compositionally biased region" description="Low complexity" evidence="11">
    <location>
        <begin position="149"/>
        <end position="164"/>
    </location>
</feature>
<dbReference type="InterPro" id="IPR009292">
    <property type="entry name" value="RRP36"/>
</dbReference>
<dbReference type="Proteomes" id="UP000250043">
    <property type="component" value="Unassembled WGS sequence"/>
</dbReference>
<evidence type="ECO:0000256" key="4">
    <source>
        <dbReference type="ARBA" id="ARBA00022552"/>
    </source>
</evidence>
<organism evidence="12 13">
    <name type="scientific">Obba rivulosa</name>
    <dbReference type="NCBI Taxonomy" id="1052685"/>
    <lineage>
        <taxon>Eukaryota</taxon>
        <taxon>Fungi</taxon>
        <taxon>Dikarya</taxon>
        <taxon>Basidiomycota</taxon>
        <taxon>Agaricomycotina</taxon>
        <taxon>Agaricomycetes</taxon>
        <taxon>Polyporales</taxon>
        <taxon>Gelatoporiaceae</taxon>
        <taxon>Obba</taxon>
    </lineage>
</organism>
<dbReference type="GO" id="GO:0000462">
    <property type="term" value="P:maturation of SSU-rRNA from tricistronic rRNA transcript (SSU-rRNA, 5.8S rRNA, LSU-rRNA)"/>
    <property type="evidence" value="ECO:0007669"/>
    <property type="project" value="TreeGrafter"/>
</dbReference>
<comment type="function">
    <text evidence="8 9">Component of the 90S pre-ribosome involved in the maturation of rRNAs. Required for early cleavages of the pre-RNAs in the 40S ribosomal subunit maturation pathway.</text>
</comment>
<dbReference type="PANTHER" id="PTHR21738">
    <property type="entry name" value="RIBOSOMAL RNA PROCESSING PROTEIN 36 HOMOLOG"/>
    <property type="match status" value="1"/>
</dbReference>
<dbReference type="GO" id="GO:0005730">
    <property type="term" value="C:nucleolus"/>
    <property type="evidence" value="ECO:0007669"/>
    <property type="project" value="UniProtKB-SubCell"/>
</dbReference>
<feature type="coiled-coil region" evidence="10">
    <location>
        <begin position="266"/>
        <end position="322"/>
    </location>
</feature>
<feature type="compositionally biased region" description="Basic and acidic residues" evidence="11">
    <location>
        <begin position="401"/>
        <end position="410"/>
    </location>
</feature>
<comment type="subunit">
    <text evidence="9">Associates with 90S and pre-40S pre-ribosomal particles.</text>
</comment>
<feature type="compositionally biased region" description="Basic residues" evidence="11">
    <location>
        <begin position="382"/>
        <end position="395"/>
    </location>
</feature>
<evidence type="ECO:0000256" key="5">
    <source>
        <dbReference type="ARBA" id="ARBA00023054"/>
    </source>
</evidence>
<evidence type="ECO:0000256" key="10">
    <source>
        <dbReference type="SAM" id="Coils"/>
    </source>
</evidence>
<feature type="compositionally biased region" description="Basic and acidic residues" evidence="11">
    <location>
        <begin position="194"/>
        <end position="209"/>
    </location>
</feature>
<feature type="compositionally biased region" description="Basic and acidic residues" evidence="11">
    <location>
        <begin position="230"/>
        <end position="245"/>
    </location>
</feature>
<keyword evidence="6 9" id="KW-0539">Nucleus</keyword>
<gene>
    <name evidence="12" type="ORF">OBBRIDRAFT_824545</name>
</gene>
<comment type="similarity">
    <text evidence="2 9">Belongs to the RRP36 family.</text>
</comment>
<evidence type="ECO:0000256" key="8">
    <source>
        <dbReference type="ARBA" id="ARBA00025053"/>
    </source>
</evidence>
<comment type="subcellular location">
    <subcellularLocation>
        <location evidence="1 9">Nucleus</location>
        <location evidence="1 9">Nucleolus</location>
    </subcellularLocation>
</comment>
<feature type="compositionally biased region" description="Acidic residues" evidence="11">
    <location>
        <begin position="165"/>
        <end position="184"/>
    </location>
</feature>
<evidence type="ECO:0000256" key="9">
    <source>
        <dbReference type="RuleBase" id="RU368027"/>
    </source>
</evidence>
<feature type="region of interest" description="Disordered" evidence="11">
    <location>
        <begin position="1"/>
        <end position="247"/>
    </location>
</feature>
<keyword evidence="3 9" id="KW-0690">Ribosome biogenesis</keyword>
<evidence type="ECO:0000256" key="6">
    <source>
        <dbReference type="ARBA" id="ARBA00023242"/>
    </source>
</evidence>
<feature type="region of interest" description="Disordered" evidence="11">
    <location>
        <begin position="327"/>
        <end position="352"/>
    </location>
</feature>
<evidence type="ECO:0000256" key="7">
    <source>
        <dbReference type="ARBA" id="ARBA00023274"/>
    </source>
</evidence>
<accession>A0A8E2B2J8</accession>
<protein>
    <recommendedName>
        <fullName evidence="9">rRNA biogenesis protein RRP36</fullName>
    </recommendedName>
</protein>
<reference evidence="12 13" key="1">
    <citation type="submission" date="2016-07" db="EMBL/GenBank/DDBJ databases">
        <title>Draft genome of the white-rot fungus Obba rivulosa 3A-2.</title>
        <authorList>
            <consortium name="DOE Joint Genome Institute"/>
            <person name="Miettinen O."/>
            <person name="Riley R."/>
            <person name="Acob R."/>
            <person name="Barry K."/>
            <person name="Cullen D."/>
            <person name="De Vries R."/>
            <person name="Hainaut M."/>
            <person name="Hatakka A."/>
            <person name="Henrissat B."/>
            <person name="Hilden K."/>
            <person name="Kuo R."/>
            <person name="Labutti K."/>
            <person name="Lipzen A."/>
            <person name="Makela M.R."/>
            <person name="Sandor L."/>
            <person name="Spatafora J.W."/>
            <person name="Grigoriev I.V."/>
            <person name="Hibbett D.S."/>
        </authorList>
    </citation>
    <scope>NUCLEOTIDE SEQUENCE [LARGE SCALE GENOMIC DNA]</scope>
    <source>
        <strain evidence="12 13">3A-2</strain>
    </source>
</reference>
<dbReference type="PANTHER" id="PTHR21738:SF0">
    <property type="entry name" value="RIBOSOMAL RNA PROCESSING PROTEIN 36 HOMOLOG"/>
    <property type="match status" value="1"/>
</dbReference>
<feature type="compositionally biased region" description="Acidic residues" evidence="11">
    <location>
        <begin position="107"/>
        <end position="132"/>
    </location>
</feature>
<name>A0A8E2B2J8_9APHY</name>
<keyword evidence="4 9" id="KW-0698">rRNA processing</keyword>
<keyword evidence="7 9" id="KW-0687">Ribonucleoprotein</keyword>